<dbReference type="Pfam" id="PF07690">
    <property type="entry name" value="MFS_1"/>
    <property type="match status" value="1"/>
</dbReference>
<dbReference type="SUPFAM" id="SSF103473">
    <property type="entry name" value="MFS general substrate transporter"/>
    <property type="match status" value="1"/>
</dbReference>
<dbReference type="KEGG" id="cpas:Clopa_4017"/>
<keyword evidence="3 6" id="KW-0812">Transmembrane</keyword>
<dbReference type="HOGENOM" id="CLU_055429_1_0_9"/>
<feature type="transmembrane region" description="Helical" evidence="6">
    <location>
        <begin position="227"/>
        <end position="245"/>
    </location>
</feature>
<feature type="transmembrane region" description="Helical" evidence="6">
    <location>
        <begin position="317"/>
        <end position="338"/>
    </location>
</feature>
<dbReference type="RefSeq" id="WP_015617035.1">
    <property type="nucleotide sequence ID" value="NC_021182.1"/>
</dbReference>
<feature type="transmembrane region" description="Helical" evidence="6">
    <location>
        <begin position="109"/>
        <end position="128"/>
    </location>
</feature>
<sequence length="404" mass="44853">MQNSDLNSKKKINYTNVSIILLLVMMYLIVSMSDNFKGIFIPIFKEQFGIDNTQIGYVLMASLFAYAVFQYLGGILIEKMGSYKKIIALGFIIEIIALLALIFCKNYVLLIIGLFGVNAGMAMFNVSINTLGPTLPVASTAVLMNFLVFAYGVGTTTVQKVTGNLLFKGVPWGNFYLFMFIVSIVLFVYLLIIKIPEKKIEENIKEDIEEGNKEKVNISNIIGNKVLILYILAAGFYLSCEYGTGNWFVNYMNEAYALNADKRSLYVALFFGIMTVGRIFGGFVADKFGYFRSIISYGVVAAAVTILGMLLKENGLILIAISGLFYSLIFPVTITTIGKVFKKKASYITGLILMCGTLIAMGISMLIGVLNDFIGVYYSYYTIGICLTLCTIFMCLIRKNVEIN</sequence>
<feature type="transmembrane region" description="Helical" evidence="6">
    <location>
        <begin position="350"/>
        <end position="370"/>
    </location>
</feature>
<feature type="transmembrane region" description="Helical" evidence="6">
    <location>
        <begin position="376"/>
        <end position="397"/>
    </location>
</feature>
<name>R4KGM4_CLOPA</name>
<dbReference type="InterPro" id="IPR051788">
    <property type="entry name" value="MFS_Transporter"/>
</dbReference>
<keyword evidence="9" id="KW-1185">Reference proteome</keyword>
<dbReference type="InterPro" id="IPR036259">
    <property type="entry name" value="MFS_trans_sf"/>
</dbReference>
<dbReference type="GO" id="GO:0022857">
    <property type="term" value="F:transmembrane transporter activity"/>
    <property type="evidence" value="ECO:0007669"/>
    <property type="project" value="InterPro"/>
</dbReference>
<keyword evidence="2" id="KW-0813">Transport</keyword>
<accession>R4KGM4</accession>
<evidence type="ECO:0000256" key="1">
    <source>
        <dbReference type="ARBA" id="ARBA00004651"/>
    </source>
</evidence>
<dbReference type="PANTHER" id="PTHR23514">
    <property type="entry name" value="BYPASS OF STOP CODON PROTEIN 6"/>
    <property type="match status" value="1"/>
</dbReference>
<proteinExistence type="predicted"/>
<dbReference type="InterPro" id="IPR020846">
    <property type="entry name" value="MFS_dom"/>
</dbReference>
<feature type="transmembrane region" description="Helical" evidence="6">
    <location>
        <begin position="294"/>
        <end position="311"/>
    </location>
</feature>
<evidence type="ECO:0000313" key="8">
    <source>
        <dbReference type="EMBL" id="AGK98760.1"/>
    </source>
</evidence>
<dbReference type="EMBL" id="CP003261">
    <property type="protein sequence ID" value="AGK98760.1"/>
    <property type="molecule type" value="Genomic_DNA"/>
</dbReference>
<evidence type="ECO:0000313" key="9">
    <source>
        <dbReference type="Proteomes" id="UP000013523"/>
    </source>
</evidence>
<feature type="transmembrane region" description="Helical" evidence="6">
    <location>
        <begin position="12"/>
        <end position="30"/>
    </location>
</feature>
<organism evidence="8 9">
    <name type="scientific">Clostridium pasteurianum BC1</name>
    <dbReference type="NCBI Taxonomy" id="86416"/>
    <lineage>
        <taxon>Bacteria</taxon>
        <taxon>Bacillati</taxon>
        <taxon>Bacillota</taxon>
        <taxon>Clostridia</taxon>
        <taxon>Eubacteriales</taxon>
        <taxon>Clostridiaceae</taxon>
        <taxon>Clostridium</taxon>
    </lineage>
</organism>
<dbReference type="OrthoDB" id="1674556at2"/>
<evidence type="ECO:0000259" key="7">
    <source>
        <dbReference type="PROSITE" id="PS50850"/>
    </source>
</evidence>
<evidence type="ECO:0000256" key="4">
    <source>
        <dbReference type="ARBA" id="ARBA00022989"/>
    </source>
</evidence>
<protein>
    <submittedName>
        <fullName evidence="8">Fucose permease</fullName>
    </submittedName>
</protein>
<dbReference type="PANTHER" id="PTHR23514:SF13">
    <property type="entry name" value="INNER MEMBRANE PROTEIN YBJJ"/>
    <property type="match status" value="1"/>
</dbReference>
<keyword evidence="5 6" id="KW-0472">Membrane</keyword>
<evidence type="ECO:0000256" key="3">
    <source>
        <dbReference type="ARBA" id="ARBA00022692"/>
    </source>
</evidence>
<dbReference type="Gene3D" id="1.20.1250.20">
    <property type="entry name" value="MFS general substrate transporter like domains"/>
    <property type="match status" value="2"/>
</dbReference>
<feature type="transmembrane region" description="Helical" evidence="6">
    <location>
        <begin position="86"/>
        <end position="103"/>
    </location>
</feature>
<dbReference type="InterPro" id="IPR011701">
    <property type="entry name" value="MFS"/>
</dbReference>
<dbReference type="STRING" id="86416.Clopa_4017"/>
<gene>
    <name evidence="8" type="ORF">Clopa_4017</name>
</gene>
<reference evidence="8 9" key="1">
    <citation type="submission" date="2012-01" db="EMBL/GenBank/DDBJ databases">
        <title>Complete sequence of chromosome of Clostridium pasteurianum BC1.</title>
        <authorList>
            <consortium name="US DOE Joint Genome Institute"/>
            <person name="Lucas S."/>
            <person name="Han J."/>
            <person name="Lapidus A."/>
            <person name="Cheng J.-F."/>
            <person name="Goodwin L."/>
            <person name="Pitluck S."/>
            <person name="Peters L."/>
            <person name="Mikhailova N."/>
            <person name="Teshima H."/>
            <person name="Detter J.C."/>
            <person name="Han C."/>
            <person name="Tapia R."/>
            <person name="Land M."/>
            <person name="Hauser L."/>
            <person name="Kyrpides N."/>
            <person name="Ivanova N."/>
            <person name="Pagani I."/>
            <person name="Dunn J."/>
            <person name="Taghavi S."/>
            <person name="Francis A."/>
            <person name="van der Lelie D."/>
            <person name="Woyke T."/>
        </authorList>
    </citation>
    <scope>NUCLEOTIDE SEQUENCE [LARGE SCALE GENOMIC DNA]</scope>
    <source>
        <strain evidence="8 9">BC1</strain>
    </source>
</reference>
<feature type="transmembrane region" description="Helical" evidence="6">
    <location>
        <begin position="174"/>
        <end position="193"/>
    </location>
</feature>
<comment type="subcellular location">
    <subcellularLocation>
        <location evidence="1">Cell membrane</location>
        <topology evidence="1">Multi-pass membrane protein</topology>
    </subcellularLocation>
</comment>
<dbReference type="AlphaFoldDB" id="R4KGM4"/>
<evidence type="ECO:0000256" key="2">
    <source>
        <dbReference type="ARBA" id="ARBA00022448"/>
    </source>
</evidence>
<dbReference type="eggNOG" id="COG0738">
    <property type="taxonomic scope" value="Bacteria"/>
</dbReference>
<feature type="transmembrane region" description="Helical" evidence="6">
    <location>
        <begin position="55"/>
        <end position="74"/>
    </location>
</feature>
<evidence type="ECO:0000256" key="5">
    <source>
        <dbReference type="ARBA" id="ARBA00023136"/>
    </source>
</evidence>
<feature type="transmembrane region" description="Helical" evidence="6">
    <location>
        <begin position="265"/>
        <end position="285"/>
    </location>
</feature>
<dbReference type="Proteomes" id="UP000013523">
    <property type="component" value="Chromosome"/>
</dbReference>
<feature type="transmembrane region" description="Helical" evidence="6">
    <location>
        <begin position="135"/>
        <end position="154"/>
    </location>
</feature>
<dbReference type="PATRIC" id="fig|86416.3.peg.4014"/>
<dbReference type="PROSITE" id="PS50850">
    <property type="entry name" value="MFS"/>
    <property type="match status" value="1"/>
</dbReference>
<dbReference type="GO" id="GO:0005886">
    <property type="term" value="C:plasma membrane"/>
    <property type="evidence" value="ECO:0007669"/>
    <property type="project" value="UniProtKB-SubCell"/>
</dbReference>
<keyword evidence="4 6" id="KW-1133">Transmembrane helix</keyword>
<feature type="domain" description="Major facilitator superfamily (MFS) profile" evidence="7">
    <location>
        <begin position="19"/>
        <end position="402"/>
    </location>
</feature>
<evidence type="ECO:0000256" key="6">
    <source>
        <dbReference type="SAM" id="Phobius"/>
    </source>
</evidence>